<dbReference type="PROSITE" id="PS51688">
    <property type="entry name" value="ICA"/>
    <property type="match status" value="1"/>
</dbReference>
<feature type="domain" description="Peptidase S74" evidence="3">
    <location>
        <begin position="340"/>
        <end position="461"/>
    </location>
</feature>
<dbReference type="InterPro" id="IPR030392">
    <property type="entry name" value="S74_ICA"/>
</dbReference>
<dbReference type="Gene3D" id="2.60.40.420">
    <property type="entry name" value="Cupredoxins - blue copper proteins"/>
    <property type="match status" value="1"/>
</dbReference>
<evidence type="ECO:0000256" key="1">
    <source>
        <dbReference type="ARBA" id="ARBA00004328"/>
    </source>
</evidence>
<comment type="subcellular location">
    <subcellularLocation>
        <location evidence="1">Virion</location>
    </subcellularLocation>
</comment>
<gene>
    <name evidence="4" type="ORF">PRTG_00148</name>
</gene>
<evidence type="ECO:0000259" key="3">
    <source>
        <dbReference type="PROSITE" id="PS51688"/>
    </source>
</evidence>
<name>R9S891_9CAUD</name>
<dbReference type="EMBL" id="HQ632825">
    <property type="protein sequence ID" value="AGN12301.1"/>
    <property type="molecule type" value="Genomic_DNA"/>
</dbReference>
<evidence type="ECO:0000313" key="4">
    <source>
        <dbReference type="EMBL" id="AGN12301.1"/>
    </source>
</evidence>
<proteinExistence type="predicted"/>
<dbReference type="Pfam" id="PF13884">
    <property type="entry name" value="Peptidase_S74"/>
    <property type="match status" value="1"/>
</dbReference>
<keyword evidence="2" id="KW-0946">Virion</keyword>
<protein>
    <recommendedName>
        <fullName evidence="3">Peptidase S74 domain-containing protein</fullName>
    </recommendedName>
</protein>
<dbReference type="GO" id="GO:0098015">
    <property type="term" value="C:virus tail"/>
    <property type="evidence" value="ECO:0007669"/>
    <property type="project" value="UniProtKB-KW"/>
</dbReference>
<accession>R9S891</accession>
<dbReference type="Gene3D" id="1.10.10.10">
    <property type="entry name" value="Winged helix-like DNA-binding domain superfamily/Winged helix DNA-binding domain"/>
    <property type="match status" value="1"/>
</dbReference>
<dbReference type="InterPro" id="IPR008972">
    <property type="entry name" value="Cupredoxin"/>
</dbReference>
<keyword evidence="2" id="KW-1227">Viral tail protein</keyword>
<evidence type="ECO:0000256" key="2">
    <source>
        <dbReference type="ARBA" id="ARBA00022732"/>
    </source>
</evidence>
<reference evidence="4 5" key="1">
    <citation type="submission" date="2010-10" db="EMBL/GenBank/DDBJ databases">
        <title>The Genome Sequence of Prochlorococcus phage P-SSM5.</title>
        <authorList>
            <consortium name="The Broad Institute Genome Sequencing Platform"/>
            <person name="Henn M.R."/>
            <person name="Sullivan M.S."/>
            <person name="Osburne M.S."/>
            <person name="Levin J."/>
            <person name="Malboeuf C."/>
            <person name="Casali M."/>
            <person name="Russ C."/>
            <person name="Lennon N."/>
            <person name="Chapman S.B."/>
            <person name="Erlich R."/>
            <person name="Young S.K."/>
            <person name="Yandava C."/>
            <person name="Zeng Q."/>
            <person name="Alvarado L."/>
            <person name="Anderson S."/>
            <person name="Berlin A."/>
            <person name="Chen Z."/>
            <person name="Freedman E."/>
            <person name="Gellesch M."/>
            <person name="Goldberg J."/>
            <person name="Green L."/>
            <person name="Griggs A."/>
            <person name="Gujja S."/>
            <person name="Heilman E.R."/>
            <person name="Heiman D."/>
            <person name="Hollinger A."/>
            <person name="Howarth C."/>
            <person name="Larson L."/>
            <person name="Mehta T."/>
            <person name="Pearson M."/>
            <person name="Roberts A."/>
            <person name="Ryan E."/>
            <person name="Saif S."/>
            <person name="Shea T."/>
            <person name="Shenoy N."/>
            <person name="Sisk P."/>
            <person name="Stolte C."/>
            <person name="Sykes S."/>
            <person name="White J."/>
            <person name="Yu Q."/>
            <person name="Coleman M.L."/>
            <person name="Huang K.H."/>
            <person name="Weigele P.R."/>
            <person name="DeFrancesco A.S."/>
            <person name="Kern S.E."/>
            <person name="Thompson L.R."/>
            <person name="Fu R."/>
            <person name="Hombeck B."/>
            <person name="Chisholm S.W."/>
            <person name="Haas B."/>
            <person name="Nusbaum C."/>
            <person name="Birren B."/>
        </authorList>
    </citation>
    <scope>NUCLEOTIDE SEQUENCE [LARGE SCALE GENOMIC DNA]</scope>
    <source>
        <strain evidence="4 5">P-SSM5</strain>
    </source>
</reference>
<sequence>MTTGDNDCAYGHMSQFDTTTGQFNSSFGSLSMRDNTIGGQNCAFGEQSLKSSGIGSDNTAVGYKALLNMNNGSGTNTAVGSFCLSNTGTVAPFAIAVVNSGASSYTMSGTDRNGSVSGGANPTITLNINDTATISISALGHPFWIQSSSGGYNASNVLGTNEGVTNNGQDNANVVFKPKTAGTYYYVCQNHAAMQGQIVVQDPPNPSTAVGYAALYNQTVGGNNVAVGKNTMFLNLSGYNNTSIGQQSHYGNSGSTHSSYDCVSVGHMAHYSLDTGYSNTAVGKWAGYFVNTGSNNTCIGYQSGTGSSPSGSVNSNSNVICLGDNSVQNIYCNDTSISSSDLRDKADIQNFDHGLAWIKELRPVTYRWDKRSWYTEDPATKGTPDGSKKTNRIHVGFIAQEAIEVEKKFGYGDKKDNMLITNQDEDDADPSYGMKYERLIPVLVNAIKELSSEIDTLKAKIAE</sequence>
<dbReference type="SUPFAM" id="SSF49503">
    <property type="entry name" value="Cupredoxins"/>
    <property type="match status" value="1"/>
</dbReference>
<evidence type="ECO:0000313" key="5">
    <source>
        <dbReference type="Proteomes" id="UP000240482"/>
    </source>
</evidence>
<dbReference type="Proteomes" id="UP000240482">
    <property type="component" value="Segment"/>
</dbReference>
<organism evidence="4 5">
    <name type="scientific">Prochlorococcus phage P-SSM5</name>
    <dbReference type="NCBI Taxonomy" id="536454"/>
    <lineage>
        <taxon>Viruses</taxon>
        <taxon>Duplodnaviria</taxon>
        <taxon>Heunggongvirae</taxon>
        <taxon>Uroviricota</taxon>
        <taxon>Caudoviricetes</taxon>
        <taxon>Pantevenvirales</taxon>
        <taxon>Kyanoviridae</taxon>
        <taxon>Salacisavirus</taxon>
        <taxon>Salacisavirus pssm2</taxon>
    </lineage>
</organism>
<dbReference type="InterPro" id="IPR036388">
    <property type="entry name" value="WH-like_DNA-bd_sf"/>
</dbReference>